<accession>A0A2T5U5N7</accession>
<dbReference type="CDD" id="cd01741">
    <property type="entry name" value="GATase1_1"/>
    <property type="match status" value="1"/>
</dbReference>
<evidence type="ECO:0000259" key="2">
    <source>
        <dbReference type="Pfam" id="PF00117"/>
    </source>
</evidence>
<evidence type="ECO:0000256" key="1">
    <source>
        <dbReference type="SAM" id="MobiDB-lite"/>
    </source>
</evidence>
<dbReference type="Gene3D" id="3.40.50.880">
    <property type="match status" value="1"/>
</dbReference>
<dbReference type="EMBL" id="QAYE01000004">
    <property type="protein sequence ID" value="PTW46825.1"/>
    <property type="molecule type" value="Genomic_DNA"/>
</dbReference>
<proteinExistence type="predicted"/>
<dbReference type="OrthoDB" id="9813383at2"/>
<name>A0A2T5U5N7_9SPHN</name>
<protein>
    <submittedName>
        <fullName evidence="3">GMP synthase (Glutamine-hydrolysing)</fullName>
    </submittedName>
</protein>
<dbReference type="RefSeq" id="WP_107954143.1">
    <property type="nucleotide sequence ID" value="NZ_QAYE01000004.1"/>
</dbReference>
<dbReference type="PANTHER" id="PTHR42695">
    <property type="entry name" value="GLUTAMINE AMIDOTRANSFERASE YLR126C-RELATED"/>
    <property type="match status" value="1"/>
</dbReference>
<dbReference type="PROSITE" id="PS51273">
    <property type="entry name" value="GATASE_TYPE_1"/>
    <property type="match status" value="1"/>
</dbReference>
<feature type="region of interest" description="Disordered" evidence="1">
    <location>
        <begin position="1"/>
        <end position="31"/>
    </location>
</feature>
<dbReference type="Pfam" id="PF00117">
    <property type="entry name" value="GATase"/>
    <property type="match status" value="1"/>
</dbReference>
<dbReference type="SUPFAM" id="SSF52317">
    <property type="entry name" value="Class I glutamine amidotransferase-like"/>
    <property type="match status" value="1"/>
</dbReference>
<dbReference type="InterPro" id="IPR017926">
    <property type="entry name" value="GATASE"/>
</dbReference>
<dbReference type="AlphaFoldDB" id="A0A2T5U5N7"/>
<dbReference type="PANTHER" id="PTHR42695:SF5">
    <property type="entry name" value="GLUTAMINE AMIDOTRANSFERASE YLR126C-RELATED"/>
    <property type="match status" value="1"/>
</dbReference>
<gene>
    <name evidence="3" type="ORF">C8J25_104162</name>
</gene>
<dbReference type="InterPro" id="IPR029062">
    <property type="entry name" value="Class_I_gatase-like"/>
</dbReference>
<evidence type="ECO:0000313" key="4">
    <source>
        <dbReference type="Proteomes" id="UP000244013"/>
    </source>
</evidence>
<dbReference type="GeneID" id="91005857"/>
<reference evidence="3 4" key="1">
    <citation type="submission" date="2018-04" db="EMBL/GenBank/DDBJ databases">
        <title>Genomic Encyclopedia of Type Strains, Phase III (KMG-III): the genomes of soil and plant-associated and newly described type strains.</title>
        <authorList>
            <person name="Whitman W."/>
        </authorList>
    </citation>
    <scope>NUCLEOTIDE SEQUENCE [LARGE SCALE GENOMIC DNA]</scope>
    <source>
        <strain evidence="3 4">MA-olki</strain>
    </source>
</reference>
<sequence length="294" mass="31798">MPHFLVAESETADEREARRRHAGKSSGETYASTLRQLRPDAEITIVAPADNDAQVYKASALGLFEAVFITGSPLHVYDDSPEVRRQLTFMRSVFASGTPSFGSCAGLQLAVAAAGGKVRKMPQRMEAGIARRITPTDAGRDHPLLAGRAASWDAPAIHGDEVETLPADATLLASNAVTTIQAAEIRHDGGTFWGVQYHPELALGEIAVALRRQAEDIVEAGLAETTGDVEHRADQLDTLHHDPDRRSLLWALGVDREFADEARRRTELTNFLDHLADIDASDRAHAASPDLCPA</sequence>
<dbReference type="GO" id="GO:0005829">
    <property type="term" value="C:cytosol"/>
    <property type="evidence" value="ECO:0007669"/>
    <property type="project" value="TreeGrafter"/>
</dbReference>
<dbReference type="InterPro" id="IPR044992">
    <property type="entry name" value="ChyE-like"/>
</dbReference>
<organism evidence="3 4">
    <name type="scientific">Sphingomonas faeni</name>
    <dbReference type="NCBI Taxonomy" id="185950"/>
    <lineage>
        <taxon>Bacteria</taxon>
        <taxon>Pseudomonadati</taxon>
        <taxon>Pseudomonadota</taxon>
        <taxon>Alphaproteobacteria</taxon>
        <taxon>Sphingomonadales</taxon>
        <taxon>Sphingomonadaceae</taxon>
        <taxon>Sphingomonas</taxon>
    </lineage>
</organism>
<evidence type="ECO:0000313" key="3">
    <source>
        <dbReference type="EMBL" id="PTW46825.1"/>
    </source>
</evidence>
<feature type="domain" description="Glutamine amidotransferase" evidence="2">
    <location>
        <begin position="30"/>
        <end position="205"/>
    </location>
</feature>
<dbReference type="Proteomes" id="UP000244013">
    <property type="component" value="Unassembled WGS sequence"/>
</dbReference>
<comment type="caution">
    <text evidence="3">The sequence shown here is derived from an EMBL/GenBank/DDBJ whole genome shotgun (WGS) entry which is preliminary data.</text>
</comment>